<feature type="domain" description="PRC-barrel" evidence="1">
    <location>
        <begin position="162"/>
        <end position="230"/>
    </location>
</feature>
<dbReference type="InterPro" id="IPR011033">
    <property type="entry name" value="PRC_barrel-like_sf"/>
</dbReference>
<name>A0A6M8HY81_9PROT</name>
<dbReference type="KEGG" id="lck:HN018_25575"/>
<dbReference type="GO" id="GO:0030077">
    <property type="term" value="C:plasma membrane light-harvesting complex"/>
    <property type="evidence" value="ECO:0007669"/>
    <property type="project" value="InterPro"/>
</dbReference>
<dbReference type="AlphaFoldDB" id="A0A6M8HY81"/>
<dbReference type="RefSeq" id="WP_171834334.1">
    <property type="nucleotide sequence ID" value="NZ_CP053710.1"/>
</dbReference>
<feature type="domain" description="PRC-barrel" evidence="1">
    <location>
        <begin position="6"/>
        <end position="70"/>
    </location>
</feature>
<accession>A0A6M8HY81</accession>
<protein>
    <submittedName>
        <fullName evidence="2">PRC-barrel domain containing protein</fullName>
    </submittedName>
</protein>
<dbReference type="EMBL" id="CP053710">
    <property type="protein sequence ID" value="QKE93524.1"/>
    <property type="molecule type" value="Genomic_DNA"/>
</dbReference>
<gene>
    <name evidence="2" type="ORF">HN018_25575</name>
</gene>
<dbReference type="SUPFAM" id="SSF50346">
    <property type="entry name" value="PRC-barrel domain"/>
    <property type="match status" value="2"/>
</dbReference>
<evidence type="ECO:0000313" key="2">
    <source>
        <dbReference type="EMBL" id="QKE93524.1"/>
    </source>
</evidence>
<evidence type="ECO:0000313" key="3">
    <source>
        <dbReference type="Proteomes" id="UP000500767"/>
    </source>
</evidence>
<reference evidence="2 3" key="1">
    <citation type="journal article" date="2014" name="World J. Microbiol. Biotechnol.">
        <title>Biodiversity and physiological characteristics of Antarctic and Arctic lichens-associated bacteria.</title>
        <authorList>
            <person name="Lee Y.M."/>
            <person name="Kim E.H."/>
            <person name="Lee H.K."/>
            <person name="Hong S.G."/>
        </authorList>
    </citation>
    <scope>NUCLEOTIDE SEQUENCE [LARGE SCALE GENOMIC DNA]</scope>
    <source>
        <strain evidence="2 3">PAMC 26569</strain>
        <plasmid evidence="2">unnamed2</plasmid>
    </source>
</reference>
<dbReference type="InterPro" id="IPR014747">
    <property type="entry name" value="Bac_photo_RC_H_C"/>
</dbReference>
<dbReference type="InterPro" id="IPR027275">
    <property type="entry name" value="PRC-brl_dom"/>
</dbReference>
<keyword evidence="2" id="KW-0614">Plasmid</keyword>
<sequence>MLNVVSSLKGFELQAKDGSLGSVRDFLFDDSTWKVRWMVVDTGRWLSGRTVLIHPSAVVSADYGARELTVSLSTQQVKESPDILQDRPVSRQMQNDLCNYYGWDPAWGSALSGGGGMDGAGTSVIAAPLSAPIFFGASAVRETERGQIDLDEGDPHLRSVAEVTGYHVRAIGGTIGHIGDVLVETETWDVRYLIVETSNWWIGQHVLISPHAVTAVNWTDHQITLDLTRDKVKSSPPWDPADMINTKIQRQLHSHYGWPGYGW</sequence>
<dbReference type="Proteomes" id="UP000500767">
    <property type="component" value="Plasmid unnamed2"/>
</dbReference>
<geneLocation type="plasmid" evidence="2 3">
    <name>unnamed2</name>
</geneLocation>
<keyword evidence="3" id="KW-1185">Reference proteome</keyword>
<organism evidence="2 3">
    <name type="scientific">Lichenicola cladoniae</name>
    <dbReference type="NCBI Taxonomy" id="1484109"/>
    <lineage>
        <taxon>Bacteria</taxon>
        <taxon>Pseudomonadati</taxon>
        <taxon>Pseudomonadota</taxon>
        <taxon>Alphaproteobacteria</taxon>
        <taxon>Acetobacterales</taxon>
        <taxon>Acetobacteraceae</taxon>
        <taxon>Lichenicola</taxon>
    </lineage>
</organism>
<dbReference type="Gene3D" id="3.90.50.10">
    <property type="entry name" value="Photosynthetic Reaction Center, subunit H, domain 2"/>
    <property type="match status" value="2"/>
</dbReference>
<dbReference type="GO" id="GO:0019684">
    <property type="term" value="P:photosynthesis, light reaction"/>
    <property type="evidence" value="ECO:0007669"/>
    <property type="project" value="InterPro"/>
</dbReference>
<proteinExistence type="predicted"/>
<dbReference type="Pfam" id="PF05239">
    <property type="entry name" value="PRC"/>
    <property type="match status" value="2"/>
</dbReference>
<evidence type="ECO:0000259" key="1">
    <source>
        <dbReference type="Pfam" id="PF05239"/>
    </source>
</evidence>